<keyword evidence="2" id="KW-0645">Protease</keyword>
<evidence type="ECO:0000259" key="1">
    <source>
        <dbReference type="SMART" id="SM00460"/>
    </source>
</evidence>
<gene>
    <name evidence="2" type="ORF">FHS99_000148</name>
</gene>
<accession>A0A7W9BPG5</accession>
<organism evidence="2 3">
    <name type="scientific">Sphingomonas prati</name>
    <dbReference type="NCBI Taxonomy" id="1843237"/>
    <lineage>
        <taxon>Bacteria</taxon>
        <taxon>Pseudomonadati</taxon>
        <taxon>Pseudomonadota</taxon>
        <taxon>Alphaproteobacteria</taxon>
        <taxon>Sphingomonadales</taxon>
        <taxon>Sphingomonadaceae</taxon>
        <taxon>Sphingomonas</taxon>
    </lineage>
</organism>
<reference evidence="2 3" key="1">
    <citation type="submission" date="2020-08" db="EMBL/GenBank/DDBJ databases">
        <title>Genomic Encyclopedia of Type Strains, Phase IV (KMG-IV): sequencing the most valuable type-strain genomes for metagenomic binning, comparative biology and taxonomic classification.</title>
        <authorList>
            <person name="Goeker M."/>
        </authorList>
    </citation>
    <scope>NUCLEOTIDE SEQUENCE [LARGE SCALE GENOMIC DNA]</scope>
    <source>
        <strain evidence="2 3">DSM 103336</strain>
    </source>
</reference>
<dbReference type="Gene3D" id="3.10.620.30">
    <property type="match status" value="1"/>
</dbReference>
<dbReference type="PANTHER" id="PTHR33490">
    <property type="entry name" value="BLR5614 PROTEIN-RELATED"/>
    <property type="match status" value="1"/>
</dbReference>
<dbReference type="SUPFAM" id="SSF54001">
    <property type="entry name" value="Cysteine proteinases"/>
    <property type="match status" value="1"/>
</dbReference>
<dbReference type="Gene3D" id="2.60.40.2250">
    <property type="match status" value="1"/>
</dbReference>
<evidence type="ECO:0000313" key="2">
    <source>
        <dbReference type="EMBL" id="MBB5727692.1"/>
    </source>
</evidence>
<dbReference type="RefSeq" id="WP_157175285.1">
    <property type="nucleotide sequence ID" value="NZ_BMJP01000001.1"/>
</dbReference>
<protein>
    <submittedName>
        <fullName evidence="2">Transglutaminase-like putative cysteine protease</fullName>
    </submittedName>
</protein>
<comment type="caution">
    <text evidence="2">The sequence shown here is derived from an EMBL/GenBank/DDBJ whole genome shotgun (WGS) entry which is preliminary data.</text>
</comment>
<dbReference type="GO" id="GO:0006508">
    <property type="term" value="P:proteolysis"/>
    <property type="evidence" value="ECO:0007669"/>
    <property type="project" value="UniProtKB-KW"/>
</dbReference>
<feature type="domain" description="Transglutaminase-like" evidence="1">
    <location>
        <begin position="159"/>
        <end position="219"/>
    </location>
</feature>
<dbReference type="OrthoDB" id="5438043at2"/>
<dbReference type="Proteomes" id="UP000546701">
    <property type="component" value="Unassembled WGS sequence"/>
</dbReference>
<dbReference type="EMBL" id="JACIJR010000001">
    <property type="protein sequence ID" value="MBB5727692.1"/>
    <property type="molecule type" value="Genomic_DNA"/>
</dbReference>
<proteinExistence type="predicted"/>
<dbReference type="SMART" id="SM00460">
    <property type="entry name" value="TGc"/>
    <property type="match status" value="1"/>
</dbReference>
<dbReference type="GO" id="GO:0008233">
    <property type="term" value="F:peptidase activity"/>
    <property type="evidence" value="ECO:0007669"/>
    <property type="project" value="UniProtKB-KW"/>
</dbReference>
<name>A0A7W9BPG5_9SPHN</name>
<evidence type="ECO:0000313" key="3">
    <source>
        <dbReference type="Proteomes" id="UP000546701"/>
    </source>
</evidence>
<dbReference type="Pfam" id="PF01841">
    <property type="entry name" value="Transglut_core"/>
    <property type="match status" value="1"/>
</dbReference>
<dbReference type="PANTHER" id="PTHR33490:SF12">
    <property type="entry name" value="BLL5557 PROTEIN"/>
    <property type="match status" value="1"/>
</dbReference>
<dbReference type="InterPro" id="IPR002931">
    <property type="entry name" value="Transglutaminase-like"/>
</dbReference>
<keyword evidence="2" id="KW-0378">Hydrolase</keyword>
<dbReference type="InterPro" id="IPR038765">
    <property type="entry name" value="Papain-like_cys_pep_sf"/>
</dbReference>
<dbReference type="AlphaFoldDB" id="A0A7W9BPG5"/>
<sequence>MRLRIDATLDYQLPEPYDVLLAIEAAPTADQRLIEDGLIVQGAGPLRTVPGEDGVGRRTLMRGLGGRLLATYHGVFDVERPASRLSGLGKAETRDLPGDVLPFLWPSRYCESDKFFGFVHREFSNVEGGDKILAMADWIHRHIDYVMGSSDGTTTAVDCFVHRAGVCRDFAHLLASLARADGIPARVVSAYAWGLEPEDFHAVVEVWLDGDWHLVDATRLAKTEGMVRTAVGRDATDIAFMTVFGSARLNFQEVRVTRLD</sequence>
<keyword evidence="3" id="KW-1185">Reference proteome</keyword>